<organism evidence="1 2">
    <name type="scientific">Azomonas macrocytogenes</name>
    <name type="common">Azotobacter macrocytogenes</name>
    <dbReference type="NCBI Taxonomy" id="69962"/>
    <lineage>
        <taxon>Bacteria</taxon>
        <taxon>Pseudomonadati</taxon>
        <taxon>Pseudomonadota</taxon>
        <taxon>Gammaproteobacteria</taxon>
        <taxon>Pseudomonadales</taxon>
        <taxon>Pseudomonadaceae</taxon>
        <taxon>Azomonas</taxon>
    </lineage>
</organism>
<proteinExistence type="predicted"/>
<dbReference type="InterPro" id="IPR032024">
    <property type="entry name" value="DUF5064"/>
</dbReference>
<gene>
    <name evidence="1" type="ORF">FHR87_000668</name>
</gene>
<dbReference type="AlphaFoldDB" id="A0A839T2V0"/>
<dbReference type="Proteomes" id="UP000549250">
    <property type="component" value="Unassembled WGS sequence"/>
</dbReference>
<dbReference type="EMBL" id="JACHXI010000002">
    <property type="protein sequence ID" value="MBB3102295.1"/>
    <property type="molecule type" value="Genomic_DNA"/>
</dbReference>
<accession>A0A839T2V0</accession>
<comment type="caution">
    <text evidence="1">The sequence shown here is derived from an EMBL/GenBank/DDBJ whole genome shotgun (WGS) entry which is preliminary data.</text>
</comment>
<keyword evidence="2" id="KW-1185">Reference proteome</keyword>
<name>A0A839T2V0_AZOMA</name>
<dbReference type="Pfam" id="PF16703">
    <property type="entry name" value="DUF5064"/>
    <property type="match status" value="1"/>
</dbReference>
<evidence type="ECO:0000313" key="2">
    <source>
        <dbReference type="Proteomes" id="UP000549250"/>
    </source>
</evidence>
<evidence type="ECO:0000313" key="1">
    <source>
        <dbReference type="EMBL" id="MBB3102295.1"/>
    </source>
</evidence>
<sequence length="127" mass="14853">MFKPGHLNRILFGSSGQPEARIDLRYKVRDDPNEGLMLCFHMRGDMKGKSFEEDFELHRDTAFNFASVASYIAARHGFPVNRSPIMRDRADYEQMFDDIRCKLGLRCGEPVNFDHVDKDFYRPSSWL</sequence>
<reference evidence="1 2" key="1">
    <citation type="submission" date="2020-08" db="EMBL/GenBank/DDBJ databases">
        <title>Genomic Encyclopedia of Type Strains, Phase III (KMG-III): the genomes of soil and plant-associated and newly described type strains.</title>
        <authorList>
            <person name="Whitman W."/>
        </authorList>
    </citation>
    <scope>NUCLEOTIDE SEQUENCE [LARGE SCALE GENOMIC DNA]</scope>
    <source>
        <strain evidence="1 2">CECT 4462</strain>
    </source>
</reference>
<dbReference type="RefSeq" id="WP_183165293.1">
    <property type="nucleotide sequence ID" value="NZ_JACHXI010000002.1"/>
</dbReference>
<protein>
    <submittedName>
        <fullName evidence="1">Uncharacterized protein</fullName>
    </submittedName>
</protein>
<dbReference type="Gene3D" id="3.30.160.370">
    <property type="entry name" value="Domain of unknown function DUF5064"/>
    <property type="match status" value="1"/>
</dbReference>